<dbReference type="AlphaFoldDB" id="A0A2P2J866"/>
<proteinExistence type="predicted"/>
<protein>
    <submittedName>
        <fullName evidence="1">Uncharacterized protein</fullName>
    </submittedName>
</protein>
<organism evidence="1">
    <name type="scientific">Rhizophora mucronata</name>
    <name type="common">Asiatic mangrove</name>
    <dbReference type="NCBI Taxonomy" id="61149"/>
    <lineage>
        <taxon>Eukaryota</taxon>
        <taxon>Viridiplantae</taxon>
        <taxon>Streptophyta</taxon>
        <taxon>Embryophyta</taxon>
        <taxon>Tracheophyta</taxon>
        <taxon>Spermatophyta</taxon>
        <taxon>Magnoliopsida</taxon>
        <taxon>eudicotyledons</taxon>
        <taxon>Gunneridae</taxon>
        <taxon>Pentapetalae</taxon>
        <taxon>rosids</taxon>
        <taxon>fabids</taxon>
        <taxon>Malpighiales</taxon>
        <taxon>Rhizophoraceae</taxon>
        <taxon>Rhizophora</taxon>
    </lineage>
</organism>
<sequence length="72" mass="8010">MPLISPPMEVESCHPVCLGTLRIDKNMLNSAPSKKFYLQRRSWSIALGALPDLVVQGLIDLATQPIVVYLIF</sequence>
<evidence type="ECO:0000313" key="1">
    <source>
        <dbReference type="EMBL" id="MBW89672.1"/>
    </source>
</evidence>
<reference evidence="1" key="1">
    <citation type="submission" date="2018-02" db="EMBL/GenBank/DDBJ databases">
        <title>Rhizophora mucronata_Transcriptome.</title>
        <authorList>
            <person name="Meera S.P."/>
            <person name="Sreeshan A."/>
            <person name="Augustine A."/>
        </authorList>
    </citation>
    <scope>NUCLEOTIDE SEQUENCE</scope>
    <source>
        <tissue evidence="1">Leaf</tissue>
    </source>
</reference>
<dbReference type="EMBL" id="GGEC01009189">
    <property type="protein sequence ID" value="MBW89672.1"/>
    <property type="molecule type" value="Transcribed_RNA"/>
</dbReference>
<accession>A0A2P2J866</accession>
<name>A0A2P2J866_RHIMU</name>